<gene>
    <name evidence="4" type="ORF">CK203_043485</name>
</gene>
<feature type="transmembrane region" description="Helical" evidence="1">
    <location>
        <begin position="454"/>
        <end position="475"/>
    </location>
</feature>
<feature type="chain" id="PRO_5019104327" description="AB hydrolase-1 domain-containing protein" evidence="2">
    <location>
        <begin position="20"/>
        <end position="1454"/>
    </location>
</feature>
<dbReference type="EMBL" id="QGNW01000188">
    <property type="protein sequence ID" value="RVW86965.1"/>
    <property type="molecule type" value="Genomic_DNA"/>
</dbReference>
<dbReference type="InterPro" id="IPR029058">
    <property type="entry name" value="AB_hydrolase_fold"/>
</dbReference>
<evidence type="ECO:0000259" key="3">
    <source>
        <dbReference type="Pfam" id="PF12697"/>
    </source>
</evidence>
<dbReference type="SUPFAM" id="SSF53474">
    <property type="entry name" value="alpha/beta-Hydrolases"/>
    <property type="match status" value="3"/>
</dbReference>
<dbReference type="PANTHER" id="PTHR45763:SF51">
    <property type="entry name" value="ALPHA_BETA-HYDROLASES SUPERFAMILY PROTEIN"/>
    <property type="match status" value="1"/>
</dbReference>
<dbReference type="Pfam" id="PF12697">
    <property type="entry name" value="Abhydrolase_6"/>
    <property type="match status" value="1"/>
</dbReference>
<evidence type="ECO:0000256" key="1">
    <source>
        <dbReference type="SAM" id="Phobius"/>
    </source>
</evidence>
<evidence type="ECO:0000256" key="2">
    <source>
        <dbReference type="SAM" id="SignalP"/>
    </source>
</evidence>
<feature type="transmembrane region" description="Helical" evidence="1">
    <location>
        <begin position="481"/>
        <end position="500"/>
    </location>
</feature>
<keyword evidence="1" id="KW-0472">Membrane</keyword>
<evidence type="ECO:0000313" key="4">
    <source>
        <dbReference type="EMBL" id="RVW86965.1"/>
    </source>
</evidence>
<comment type="caution">
    <text evidence="4">The sequence shown here is derived from an EMBL/GenBank/DDBJ whole genome shotgun (WGS) entry which is preliminary data.</text>
</comment>
<sequence>MFVPIAVAVVVGVLGWAYQATKPPPPKICGSPDGPLVTSPRVRLSDGRHLAYRETGVSKEEAKYKIIVIHGFDSSKDLNLPASQIWNNSTRLLVGWWQRLWKVVSFKAFSYFGLQKERLLTAYLGFCLETFSKTKAVWRHSQRLRQAYVIGWKGCRALSLSAVRVGEKDPSGELRDWVISKLTKGELKEKGGFQKYGIEAGDCFTGLVRVFKEGVIMRRHKCQGKVPQTSLLFSNVSSSWIEEDETSGQWVSKRGNFCSMEKILTSNNLKQRMSLIKWCYKCILIEKSIHQLFIHCLDAWDMEHLEGRGITEYLRGFKLGNTSLKQLFWDPYPSIVDVCLARSVHFCDCIDKVEGLVHISVEYAMKYSKFQPCIDLQELIEELGIYFLFFDRAGYGDSDPNPKRSVKSEAFDIQELADKLQIGSKFYVLGVSMGAYPIWGCLKYIPNRHDAPTIGFTVFFSLLLGLSVLVVHLLLAQYLQIVWSCPGSTICTLLVALFSFPASKRGLQDIVCAGPVGNMSIFSQPDLEMLKKLSEIPSAGQEKIRQQGVHESLHRDIMAGYSKWEFDPLDINNPFPDNEGSVHIWQGYQDKIIPYKLNRYISEKHPWIRYHEVPEGGHLLIFDQKTCEDIIRGLLLGMLAVAALVLGVGVLVWAYQAVTPPPPKICGSSNGPPVTSPRIKLSDGRYLAYKERGVPKEQAKYKVILVHGFDSSKDIYLPLSQDLIDELGLYLVTYDRAGYGESDPNPKRSVKSEAFDLQELADQLELGPKFHVIGISIGTYSIWACLKYIPHRHVFPHVLSIMLAGVALVVPVINYWWPSFPSELFSKNYKKQLARDQWKLGIAHYTPGLTYWWLTQKWFPSSSILERHPIIFSKQDVEIIQTISKIPMPDEHKIRQQGVYESLHRDIIVHFGKWDFDPMELKNPFPDNEGSVHLWQGHKDSLVPFEMQRYLAKKLPWIQYHELPDSGHLIIHHNKLCEAIFRDAAVAAMVLEVAGVLWAHQKMKPPPPRICGSPNGPQVTSSRIKLRDGRHLAYQERGVPKEKAEYKAGWCDSGSSCHQLLVASFPSKLCSKAYKKQFTRDQWQLRIAHYAPDVRKVQQESVHESRHRDLMVHSGKWDFDPMELKNPFPHNEGSVHLWQGMVLKTALVLLMGLLGLAYRATQPAHPESTELSDVPPTSSPRIMLSDGRYLAYKEKGVPKNESNYKIIIVHGFGSSKEMNFLAPQELIDELGIYFLLFDRAGYGESDLNPKRSVKSEAFDIQEVADRLAGVALVVPVINYSWPSLPHYLTREDYRKKLFPWVLWIANHAPGLLYWWVTQIWFPSSSSMERSPMFFSNRDIDILKKTSGFPMLSQDKIRQRGVFESLRHDFIVGFGDWDFDPMDLSNPFPQNESSVHIWQGYEDKVVPFQLQRYVAEKLPWIRYHEVPDGGHLIVHYQGLCEAILRALLIGEETPL</sequence>
<feature type="transmembrane region" description="Helical" evidence="1">
    <location>
        <begin position="426"/>
        <end position="442"/>
    </location>
</feature>
<dbReference type="Gene3D" id="3.40.50.1820">
    <property type="entry name" value="alpha/beta hydrolase"/>
    <property type="match status" value="5"/>
</dbReference>
<evidence type="ECO:0000313" key="5">
    <source>
        <dbReference type="Proteomes" id="UP000288805"/>
    </source>
</evidence>
<dbReference type="Proteomes" id="UP000288805">
    <property type="component" value="Unassembled WGS sequence"/>
</dbReference>
<dbReference type="FunFam" id="3.40.50.1820:FF:000270">
    <property type="entry name" value="Alpha/beta-Hydrolases superfamily protein"/>
    <property type="match status" value="1"/>
</dbReference>
<feature type="transmembrane region" description="Helical" evidence="1">
    <location>
        <begin position="634"/>
        <end position="655"/>
    </location>
</feature>
<proteinExistence type="predicted"/>
<feature type="signal peptide" evidence="2">
    <location>
        <begin position="1"/>
        <end position="19"/>
    </location>
</feature>
<feature type="transmembrane region" description="Helical" evidence="1">
    <location>
        <begin position="798"/>
        <end position="817"/>
    </location>
</feature>
<keyword evidence="1" id="KW-1133">Transmembrane helix</keyword>
<keyword evidence="1" id="KW-0812">Transmembrane</keyword>
<dbReference type="PANTHER" id="PTHR45763">
    <property type="entry name" value="HYDROLASE, ALPHA/BETA FOLD FAMILY PROTEIN, EXPRESSED-RELATED"/>
    <property type="match status" value="1"/>
</dbReference>
<reference evidence="4 5" key="1">
    <citation type="journal article" date="2018" name="PLoS Genet.">
        <title>Population sequencing reveals clonal diversity and ancestral inbreeding in the grapevine cultivar Chardonnay.</title>
        <authorList>
            <person name="Roach M.J."/>
            <person name="Johnson D.L."/>
            <person name="Bohlmann J."/>
            <person name="van Vuuren H.J."/>
            <person name="Jones S.J."/>
            <person name="Pretorius I.S."/>
            <person name="Schmidt S.A."/>
            <person name="Borneman A.R."/>
        </authorList>
    </citation>
    <scope>NUCLEOTIDE SEQUENCE [LARGE SCALE GENOMIC DNA]</scope>
    <source>
        <strain evidence="5">cv. Chardonnay</strain>
        <tissue evidence="4">Leaf</tissue>
    </source>
</reference>
<organism evidence="4 5">
    <name type="scientific">Vitis vinifera</name>
    <name type="common">Grape</name>
    <dbReference type="NCBI Taxonomy" id="29760"/>
    <lineage>
        <taxon>Eukaryota</taxon>
        <taxon>Viridiplantae</taxon>
        <taxon>Streptophyta</taxon>
        <taxon>Embryophyta</taxon>
        <taxon>Tracheophyta</taxon>
        <taxon>Spermatophyta</taxon>
        <taxon>Magnoliopsida</taxon>
        <taxon>eudicotyledons</taxon>
        <taxon>Gunneridae</taxon>
        <taxon>Pentapetalae</taxon>
        <taxon>rosids</taxon>
        <taxon>Vitales</taxon>
        <taxon>Vitaceae</taxon>
        <taxon>Viteae</taxon>
        <taxon>Vitis</taxon>
    </lineage>
</organism>
<feature type="transmembrane region" description="Helical" evidence="1">
    <location>
        <begin position="770"/>
        <end position="786"/>
    </location>
</feature>
<dbReference type="InterPro" id="IPR000073">
    <property type="entry name" value="AB_hydrolase_1"/>
</dbReference>
<protein>
    <recommendedName>
        <fullName evidence="3">AB hydrolase-1 domain-containing protein</fullName>
    </recommendedName>
</protein>
<name>A0A438HR92_VITVI</name>
<keyword evidence="2" id="KW-0732">Signal</keyword>
<feature type="domain" description="AB hydrolase-1" evidence="3">
    <location>
        <begin position="703"/>
        <end position="973"/>
    </location>
</feature>
<accession>A0A438HR92</accession>